<keyword evidence="7" id="KW-1185">Reference proteome</keyword>
<evidence type="ECO:0000313" key="6">
    <source>
        <dbReference type="EMBL" id="MFB5190146.1"/>
    </source>
</evidence>
<feature type="domain" description="HTH lysR-type" evidence="5">
    <location>
        <begin position="1"/>
        <end position="58"/>
    </location>
</feature>
<keyword evidence="2" id="KW-0805">Transcription regulation</keyword>
<dbReference type="CDD" id="cd05466">
    <property type="entry name" value="PBP2_LTTR_substrate"/>
    <property type="match status" value="1"/>
</dbReference>
<evidence type="ECO:0000256" key="1">
    <source>
        <dbReference type="ARBA" id="ARBA00009437"/>
    </source>
</evidence>
<dbReference type="Proteomes" id="UP001579974">
    <property type="component" value="Unassembled WGS sequence"/>
</dbReference>
<dbReference type="PANTHER" id="PTHR30346">
    <property type="entry name" value="TRANSCRIPTIONAL DUAL REGULATOR HCAR-RELATED"/>
    <property type="match status" value="1"/>
</dbReference>
<dbReference type="Pfam" id="PF00126">
    <property type="entry name" value="HTH_1"/>
    <property type="match status" value="1"/>
</dbReference>
<gene>
    <name evidence="6" type="ORF">KKP3000_003591</name>
</gene>
<dbReference type="EMBL" id="JBDXSU010000005">
    <property type="protein sequence ID" value="MFB5190146.1"/>
    <property type="molecule type" value="Genomic_DNA"/>
</dbReference>
<dbReference type="InterPro" id="IPR036388">
    <property type="entry name" value="WH-like_DNA-bd_sf"/>
</dbReference>
<keyword evidence="3" id="KW-0238">DNA-binding</keyword>
<dbReference type="InterPro" id="IPR005119">
    <property type="entry name" value="LysR_subst-bd"/>
</dbReference>
<dbReference type="SUPFAM" id="SSF46785">
    <property type="entry name" value="Winged helix' DNA-binding domain"/>
    <property type="match status" value="1"/>
</dbReference>
<reference evidence="6 7" key="1">
    <citation type="journal article" date="2024" name="Int. J. Mol. Sci.">
        <title>Exploration of Alicyclobacillus spp. Genome in Search of Antibiotic Resistance.</title>
        <authorList>
            <person name="Bucka-Kolendo J."/>
            <person name="Kiousi D.E."/>
            <person name="Dekowska A."/>
            <person name="Mikolajczuk-Szczyrba A."/>
            <person name="Karadedos D.M."/>
            <person name="Michael P."/>
            <person name="Galanis A."/>
            <person name="Sokolowska B."/>
        </authorList>
    </citation>
    <scope>NUCLEOTIDE SEQUENCE [LARGE SCALE GENOMIC DNA]</scope>
    <source>
        <strain evidence="6 7">KKP 3000</strain>
    </source>
</reference>
<dbReference type="Gene3D" id="3.40.190.290">
    <property type="match status" value="1"/>
</dbReference>
<dbReference type="SUPFAM" id="SSF53850">
    <property type="entry name" value="Periplasmic binding protein-like II"/>
    <property type="match status" value="1"/>
</dbReference>
<sequence>MDLKKLLYFVTIVDEGQITRAAQRLHMAQPPLSLQLKAIEEELGVTLLERTNKSIELTQAGRMFYVRAKEILNSVDGMISEVKEHGAGLRGKLSIGTVMSCVSYLPRPIRISQERYPAVTFELWEGDTQRVEELLHERVIELGITRLPIQSDDLEMVRLNAESLVAIEPPTWDVLTERTISIQALRDYPLMVLHGQGGKGLFEMFVEMCQNIGFTPKIICESPDVATLLTLADAGLGIAIVPKLAVHLRPAGSLRYAEITPAIKSDTALVWLRNRRISSAARHFREILIDTIGNDA</sequence>
<name>A0ABV5AD02_9BACL</name>
<dbReference type="PRINTS" id="PR00039">
    <property type="entry name" value="HTHLYSR"/>
</dbReference>
<evidence type="ECO:0000256" key="4">
    <source>
        <dbReference type="ARBA" id="ARBA00023163"/>
    </source>
</evidence>
<proteinExistence type="inferred from homology"/>
<comment type="similarity">
    <text evidence="1">Belongs to the LysR transcriptional regulatory family.</text>
</comment>
<dbReference type="PANTHER" id="PTHR30346:SF28">
    <property type="entry name" value="HTH-TYPE TRANSCRIPTIONAL REGULATOR CYNR"/>
    <property type="match status" value="1"/>
</dbReference>
<comment type="caution">
    <text evidence="6">The sequence shown here is derived from an EMBL/GenBank/DDBJ whole genome shotgun (WGS) entry which is preliminary data.</text>
</comment>
<dbReference type="Gene3D" id="1.10.10.10">
    <property type="entry name" value="Winged helix-like DNA-binding domain superfamily/Winged helix DNA-binding domain"/>
    <property type="match status" value="1"/>
</dbReference>
<dbReference type="RefSeq" id="WP_275473797.1">
    <property type="nucleotide sequence ID" value="NZ_CP162940.1"/>
</dbReference>
<evidence type="ECO:0000313" key="7">
    <source>
        <dbReference type="Proteomes" id="UP001579974"/>
    </source>
</evidence>
<organism evidence="6 7">
    <name type="scientific">Alicyclobacillus fastidiosus</name>
    <dbReference type="NCBI Taxonomy" id="392011"/>
    <lineage>
        <taxon>Bacteria</taxon>
        <taxon>Bacillati</taxon>
        <taxon>Bacillota</taxon>
        <taxon>Bacilli</taxon>
        <taxon>Bacillales</taxon>
        <taxon>Alicyclobacillaceae</taxon>
        <taxon>Alicyclobacillus</taxon>
    </lineage>
</organism>
<evidence type="ECO:0000256" key="2">
    <source>
        <dbReference type="ARBA" id="ARBA00023015"/>
    </source>
</evidence>
<accession>A0ABV5AD02</accession>
<dbReference type="InterPro" id="IPR000847">
    <property type="entry name" value="LysR_HTH_N"/>
</dbReference>
<dbReference type="InterPro" id="IPR036390">
    <property type="entry name" value="WH_DNA-bd_sf"/>
</dbReference>
<dbReference type="PROSITE" id="PS50931">
    <property type="entry name" value="HTH_LYSR"/>
    <property type="match status" value="1"/>
</dbReference>
<evidence type="ECO:0000259" key="5">
    <source>
        <dbReference type="PROSITE" id="PS50931"/>
    </source>
</evidence>
<evidence type="ECO:0000256" key="3">
    <source>
        <dbReference type="ARBA" id="ARBA00023125"/>
    </source>
</evidence>
<dbReference type="Pfam" id="PF03466">
    <property type="entry name" value="LysR_substrate"/>
    <property type="match status" value="1"/>
</dbReference>
<protein>
    <submittedName>
        <fullName evidence="6">LysR family transcriptional regulator</fullName>
    </submittedName>
</protein>
<keyword evidence="4" id="KW-0804">Transcription</keyword>